<feature type="signal peptide" evidence="4">
    <location>
        <begin position="1"/>
        <end position="21"/>
    </location>
</feature>
<proteinExistence type="predicted"/>
<feature type="domain" description="Glycosyl transferase family 1" evidence="5">
    <location>
        <begin position="319"/>
        <end position="452"/>
    </location>
</feature>
<keyword evidence="2 7" id="KW-0808">Transferase</keyword>
<dbReference type="Pfam" id="PF13439">
    <property type="entry name" value="Glyco_transf_4"/>
    <property type="match status" value="1"/>
</dbReference>
<dbReference type="InterPro" id="IPR001296">
    <property type="entry name" value="Glyco_trans_1"/>
</dbReference>
<dbReference type="SUPFAM" id="SSF53756">
    <property type="entry name" value="UDP-Glycosyltransferase/glycogen phosphorylase"/>
    <property type="match status" value="1"/>
</dbReference>
<keyword evidence="8" id="KW-1185">Reference proteome</keyword>
<dbReference type="Gene3D" id="3.40.50.2000">
    <property type="entry name" value="Glycogen Phosphorylase B"/>
    <property type="match status" value="2"/>
</dbReference>
<dbReference type="Proteomes" id="UP000517712">
    <property type="component" value="Unassembled WGS sequence"/>
</dbReference>
<keyword evidence="1" id="KW-0328">Glycosyltransferase</keyword>
<feature type="domain" description="Glycosyltransferase subfamily 4-like N-terminal" evidence="6">
    <location>
        <begin position="150"/>
        <end position="291"/>
    </location>
</feature>
<reference evidence="7 8" key="1">
    <citation type="submission" date="2020-08" db="EMBL/GenBank/DDBJ databases">
        <title>Sequencing the genomes of 1000 actinobacteria strains.</title>
        <authorList>
            <person name="Klenk H.-P."/>
        </authorList>
    </citation>
    <scope>NUCLEOTIDE SEQUENCE [LARGE SCALE GENOMIC DNA]</scope>
    <source>
        <strain evidence="7 8">DSM 24823</strain>
    </source>
</reference>
<feature type="compositionally biased region" description="Basic and acidic residues" evidence="3">
    <location>
        <begin position="68"/>
        <end position="96"/>
    </location>
</feature>
<dbReference type="CDD" id="cd03801">
    <property type="entry name" value="GT4_PimA-like"/>
    <property type="match status" value="1"/>
</dbReference>
<evidence type="ECO:0000259" key="6">
    <source>
        <dbReference type="Pfam" id="PF13439"/>
    </source>
</evidence>
<dbReference type="AlphaFoldDB" id="A0A7W9CD34"/>
<evidence type="ECO:0000313" key="8">
    <source>
        <dbReference type="Proteomes" id="UP000517712"/>
    </source>
</evidence>
<evidence type="ECO:0000256" key="1">
    <source>
        <dbReference type="ARBA" id="ARBA00022676"/>
    </source>
</evidence>
<dbReference type="GO" id="GO:0016757">
    <property type="term" value="F:glycosyltransferase activity"/>
    <property type="evidence" value="ECO:0007669"/>
    <property type="project" value="UniProtKB-KW"/>
</dbReference>
<evidence type="ECO:0000256" key="2">
    <source>
        <dbReference type="ARBA" id="ARBA00022679"/>
    </source>
</evidence>
<evidence type="ECO:0000256" key="4">
    <source>
        <dbReference type="SAM" id="SignalP"/>
    </source>
</evidence>
<dbReference type="RefSeq" id="WP_184283218.1">
    <property type="nucleotide sequence ID" value="NZ_BAAAPG010000001.1"/>
</dbReference>
<comment type="caution">
    <text evidence="7">The sequence shown here is derived from an EMBL/GenBank/DDBJ whole genome shotgun (WGS) entry which is preliminary data.</text>
</comment>
<dbReference type="Pfam" id="PF00534">
    <property type="entry name" value="Glycos_transf_1"/>
    <property type="match status" value="1"/>
</dbReference>
<protein>
    <submittedName>
        <fullName evidence="7">Glycosyltransferase involved in cell wall biosynthesis</fullName>
    </submittedName>
</protein>
<feature type="region of interest" description="Disordered" evidence="3">
    <location>
        <begin position="60"/>
        <end position="118"/>
    </location>
</feature>
<sequence>MTAASVMASMAATLWGAAAWATDMLPPRARYGYVHRATAAVLHRPLLRLVGDWHTDAAGAGTMDGADAVDRTRSGDADDVDRERPDEADAVDRERPGGAGDAVSARPGDADAATSGRPARVDVVAAARAPGPAPGTEPVRCVLLTDALDVGGIGTVVELLADGLAARGVQPVVLSPADGDRSRRLRDRGIRALVAADERTATALLRELDPDVLQLHGAPEYLERAAIASGVPMVPVLHNTEIHFSTARWVRFAALLERSATAIAVSDTVRAFHVRHCPPALADRFTTVANGAAPPAEHRARRDAARRLLGAMLGADLDDDVLFVALGRYDAQKNVAGTVASFLRALDAAPSDAGPAPRLVFAGAASDWVEYRRARALRDASPHRDRVHLLGPSDADLLLAAADAFLLNSFFEGWPVAASEAAARGLPLLLAEFGGAAELVADDPARSILIPNAVGTPEAVSDAAVRTARRHSRHQDNAEALAAAVRRMVANRPAETPADDTAVRAAAARLSEMLDQHATILAAAARARVH</sequence>
<evidence type="ECO:0000256" key="3">
    <source>
        <dbReference type="SAM" id="MobiDB-lite"/>
    </source>
</evidence>
<accession>A0A7W9CD34</accession>
<dbReference type="EMBL" id="JACHMU010000001">
    <property type="protein sequence ID" value="MBB5743375.1"/>
    <property type="molecule type" value="Genomic_DNA"/>
</dbReference>
<keyword evidence="4" id="KW-0732">Signal</keyword>
<evidence type="ECO:0000313" key="7">
    <source>
        <dbReference type="EMBL" id="MBB5743375.1"/>
    </source>
</evidence>
<dbReference type="PANTHER" id="PTHR12526">
    <property type="entry name" value="GLYCOSYLTRANSFERASE"/>
    <property type="match status" value="1"/>
</dbReference>
<dbReference type="InterPro" id="IPR028098">
    <property type="entry name" value="Glyco_trans_4-like_N"/>
</dbReference>
<name>A0A7W9CD34_9MICO</name>
<gene>
    <name evidence="7" type="ORF">HD600_001872</name>
</gene>
<organism evidence="7 8">
    <name type="scientific">Microbacterium ginsengiterrae</name>
    <dbReference type="NCBI Taxonomy" id="546115"/>
    <lineage>
        <taxon>Bacteria</taxon>
        <taxon>Bacillati</taxon>
        <taxon>Actinomycetota</taxon>
        <taxon>Actinomycetes</taxon>
        <taxon>Micrococcales</taxon>
        <taxon>Microbacteriaceae</taxon>
        <taxon>Microbacterium</taxon>
    </lineage>
</organism>
<evidence type="ECO:0000259" key="5">
    <source>
        <dbReference type="Pfam" id="PF00534"/>
    </source>
</evidence>
<feature type="chain" id="PRO_5038700395" evidence="4">
    <location>
        <begin position="22"/>
        <end position="530"/>
    </location>
</feature>